<evidence type="ECO:0000313" key="1">
    <source>
        <dbReference type="EMBL" id="SEJ63065.1"/>
    </source>
</evidence>
<reference evidence="2" key="1">
    <citation type="submission" date="2016-10" db="EMBL/GenBank/DDBJ databases">
        <authorList>
            <person name="Varghese N."/>
            <person name="Submissions S."/>
        </authorList>
    </citation>
    <scope>NUCLEOTIDE SEQUENCE [LARGE SCALE GENOMIC DNA]</scope>
    <source>
        <strain evidence="2">IBRC-M 10761</strain>
    </source>
</reference>
<dbReference type="Proteomes" id="UP000199403">
    <property type="component" value="Unassembled WGS sequence"/>
</dbReference>
<gene>
    <name evidence="1" type="ORF">SAMN05192553_106182</name>
</gene>
<keyword evidence="2" id="KW-1185">Reference proteome</keyword>
<proteinExistence type="predicted"/>
<sequence>MIKNLINVKVDIEENNEQLTAPTQKLRISG</sequence>
<organism evidence="1 2">
    <name type="scientific">Cyclobacterium xiamenense</name>
    <dbReference type="NCBI Taxonomy" id="1297121"/>
    <lineage>
        <taxon>Bacteria</taxon>
        <taxon>Pseudomonadati</taxon>
        <taxon>Bacteroidota</taxon>
        <taxon>Cytophagia</taxon>
        <taxon>Cytophagales</taxon>
        <taxon>Cyclobacteriaceae</taxon>
        <taxon>Cyclobacterium</taxon>
    </lineage>
</organism>
<name>A0A1H7APW2_9BACT</name>
<dbReference type="EMBL" id="FNZH01000006">
    <property type="protein sequence ID" value="SEJ63065.1"/>
    <property type="molecule type" value="Genomic_DNA"/>
</dbReference>
<dbReference type="STRING" id="1416801.SAMN05192553_106182"/>
<protein>
    <submittedName>
        <fullName evidence="1">Uncharacterized protein</fullName>
    </submittedName>
</protein>
<evidence type="ECO:0000313" key="2">
    <source>
        <dbReference type="Proteomes" id="UP000199403"/>
    </source>
</evidence>
<accession>A0A1H7APW2</accession>
<dbReference type="AlphaFoldDB" id="A0A1H7APW2"/>